<organism evidence="1 2">
    <name type="scientific">Rhynchophorus ferrugineus</name>
    <name type="common">Red palm weevil</name>
    <name type="synonym">Curculio ferrugineus</name>
    <dbReference type="NCBI Taxonomy" id="354439"/>
    <lineage>
        <taxon>Eukaryota</taxon>
        <taxon>Metazoa</taxon>
        <taxon>Ecdysozoa</taxon>
        <taxon>Arthropoda</taxon>
        <taxon>Hexapoda</taxon>
        <taxon>Insecta</taxon>
        <taxon>Pterygota</taxon>
        <taxon>Neoptera</taxon>
        <taxon>Endopterygota</taxon>
        <taxon>Coleoptera</taxon>
        <taxon>Polyphaga</taxon>
        <taxon>Cucujiformia</taxon>
        <taxon>Curculionidae</taxon>
        <taxon>Dryophthorinae</taxon>
        <taxon>Rhynchophorus</taxon>
    </lineage>
</organism>
<dbReference type="EMBL" id="JAACXV010014549">
    <property type="protein sequence ID" value="KAF7266274.1"/>
    <property type="molecule type" value="Genomic_DNA"/>
</dbReference>
<comment type="caution">
    <text evidence="1">The sequence shown here is derived from an EMBL/GenBank/DDBJ whole genome shotgun (WGS) entry which is preliminary data.</text>
</comment>
<name>A0A834HQP4_RHYFE</name>
<reference evidence="1" key="1">
    <citation type="submission" date="2020-08" db="EMBL/GenBank/DDBJ databases">
        <title>Genome sequencing and assembly of the red palm weevil Rhynchophorus ferrugineus.</title>
        <authorList>
            <person name="Dias G.B."/>
            <person name="Bergman C.M."/>
            <person name="Manee M."/>
        </authorList>
    </citation>
    <scope>NUCLEOTIDE SEQUENCE</scope>
    <source>
        <strain evidence="1">AA-2017</strain>
        <tissue evidence="1">Whole larva</tissue>
    </source>
</reference>
<keyword evidence="2" id="KW-1185">Reference proteome</keyword>
<proteinExistence type="predicted"/>
<sequence length="105" mass="11627">MSAKFYYSRLKVKASIHRNEARNIPRGLWRRTGTTTGRGREEGGDAMRKLWKGVRAAVGCGGTSNSRAGGAALLYISLLPLYSEEKHFHKSGPRYMCSQFPGSGY</sequence>
<evidence type="ECO:0000313" key="1">
    <source>
        <dbReference type="EMBL" id="KAF7266274.1"/>
    </source>
</evidence>
<protein>
    <submittedName>
        <fullName evidence="1">Uncharacterized protein</fullName>
    </submittedName>
</protein>
<dbReference type="AlphaFoldDB" id="A0A834HQP4"/>
<evidence type="ECO:0000313" key="2">
    <source>
        <dbReference type="Proteomes" id="UP000625711"/>
    </source>
</evidence>
<gene>
    <name evidence="1" type="ORF">GWI33_020307</name>
</gene>
<accession>A0A834HQP4</accession>
<dbReference type="Proteomes" id="UP000625711">
    <property type="component" value="Unassembled WGS sequence"/>
</dbReference>